<evidence type="ECO:0000313" key="9">
    <source>
        <dbReference type="Proteomes" id="UP000032431"/>
    </source>
</evidence>
<dbReference type="InterPro" id="IPR018076">
    <property type="entry name" value="T2SS_GspF_dom"/>
</dbReference>
<dbReference type="Pfam" id="PF00482">
    <property type="entry name" value="T2SSF"/>
    <property type="match status" value="1"/>
</dbReference>
<proteinExistence type="predicted"/>
<dbReference type="STRING" id="29343.CCDG5_0334"/>
<reference evidence="9" key="1">
    <citation type="submission" date="2014-07" db="EMBL/GenBank/DDBJ databases">
        <authorList>
            <person name="Wibberg D."/>
        </authorList>
    </citation>
    <scope>NUCLEOTIDE SEQUENCE [LARGE SCALE GENOMIC DNA]</scope>
    <source>
        <strain evidence="9">DG5</strain>
    </source>
</reference>
<dbReference type="Proteomes" id="UP000032431">
    <property type="component" value="Chromosome I"/>
</dbReference>
<evidence type="ECO:0000256" key="2">
    <source>
        <dbReference type="ARBA" id="ARBA00022475"/>
    </source>
</evidence>
<dbReference type="HOGENOM" id="CLU_064305_0_0_9"/>
<dbReference type="PANTHER" id="PTHR35007">
    <property type="entry name" value="INTEGRAL MEMBRANE PROTEIN-RELATED"/>
    <property type="match status" value="1"/>
</dbReference>
<evidence type="ECO:0000256" key="3">
    <source>
        <dbReference type="ARBA" id="ARBA00022692"/>
    </source>
</evidence>
<feature type="transmembrane region" description="Helical" evidence="6">
    <location>
        <begin position="255"/>
        <end position="271"/>
    </location>
</feature>
<evidence type="ECO:0000259" key="7">
    <source>
        <dbReference type="Pfam" id="PF00482"/>
    </source>
</evidence>
<evidence type="ECO:0000256" key="1">
    <source>
        <dbReference type="ARBA" id="ARBA00004651"/>
    </source>
</evidence>
<dbReference type="InterPro" id="IPR042094">
    <property type="entry name" value="T2SS_GspF_sf"/>
</dbReference>
<keyword evidence="2" id="KW-1003">Cell membrane</keyword>
<feature type="transmembrane region" description="Helical" evidence="6">
    <location>
        <begin position="6"/>
        <end position="25"/>
    </location>
</feature>
<gene>
    <name evidence="8" type="ORF">CCDG5_0334</name>
</gene>
<feature type="domain" description="Type II secretion system protein GspF" evidence="7">
    <location>
        <begin position="146"/>
        <end position="267"/>
    </location>
</feature>
<dbReference type="GO" id="GO:0005886">
    <property type="term" value="C:plasma membrane"/>
    <property type="evidence" value="ECO:0007669"/>
    <property type="project" value="UniProtKB-SubCell"/>
</dbReference>
<dbReference type="PATRIC" id="fig|29343.3.peg.351"/>
<dbReference type="KEGG" id="ccel:CCDG5_0334"/>
<dbReference type="PANTHER" id="PTHR35007:SF1">
    <property type="entry name" value="PILUS ASSEMBLY PROTEIN"/>
    <property type="match status" value="1"/>
</dbReference>
<feature type="transmembrane region" description="Helical" evidence="6">
    <location>
        <begin position="283"/>
        <end position="302"/>
    </location>
</feature>
<name>A0A078KIS5_9FIRM</name>
<organism evidence="8 9">
    <name type="scientific">[Clostridium] cellulosi</name>
    <dbReference type="NCBI Taxonomy" id="29343"/>
    <lineage>
        <taxon>Bacteria</taxon>
        <taxon>Bacillati</taxon>
        <taxon>Bacillota</taxon>
        <taxon>Clostridia</taxon>
        <taxon>Eubacteriales</taxon>
        <taxon>Oscillospiraceae</taxon>
        <taxon>Oscillospiraceae incertae sedis</taxon>
    </lineage>
</organism>
<sequence>MNILLAISASVLAYCLAVMILGRVFRRSINLNSRLNALKTVGTEEETRIRRRKVKKSKFSFLHVPQKIRADLITAGIKLQPEEYLMMWICASILPALLAFAISGNIFACLIFVVIGAALPPIIVSIAHKKRIEKFNAQLGDALMIISNSLRAGFSFEQAIANIARDLPEPLGYEFMQASRELELGVNLEEVLNKIAEHMQSKDMELLNTAVIIQRQVGGNLAEIIDNISATIRNRIQIKRNVKTLTAQGRTSGKIIGLLPLILLTAISMINPSYMQPLFTTTYGYIMLGISVLLEIVGFLIIRKMVDIKY</sequence>
<protein>
    <submittedName>
        <fullName evidence="8">Type II secretion system F domain-containing protein</fullName>
    </submittedName>
</protein>
<dbReference type="Gene3D" id="1.20.81.30">
    <property type="entry name" value="Type II secretion system (T2SS), domain F"/>
    <property type="match status" value="1"/>
</dbReference>
<dbReference type="AlphaFoldDB" id="A0A078KIS5"/>
<accession>A0A078KIS5</accession>
<feature type="transmembrane region" description="Helical" evidence="6">
    <location>
        <begin position="84"/>
        <end position="102"/>
    </location>
</feature>
<feature type="transmembrane region" description="Helical" evidence="6">
    <location>
        <begin position="108"/>
        <end position="127"/>
    </location>
</feature>
<evidence type="ECO:0000256" key="5">
    <source>
        <dbReference type="ARBA" id="ARBA00023136"/>
    </source>
</evidence>
<dbReference type="EMBL" id="LM995447">
    <property type="protein sequence ID" value="CDZ23476.1"/>
    <property type="molecule type" value="Genomic_DNA"/>
</dbReference>
<comment type="subcellular location">
    <subcellularLocation>
        <location evidence="1">Cell membrane</location>
        <topology evidence="1">Multi-pass membrane protein</topology>
    </subcellularLocation>
</comment>
<keyword evidence="5 6" id="KW-0472">Membrane</keyword>
<evidence type="ECO:0000256" key="6">
    <source>
        <dbReference type="SAM" id="Phobius"/>
    </source>
</evidence>
<keyword evidence="3 6" id="KW-0812">Transmembrane</keyword>
<keyword evidence="4 6" id="KW-1133">Transmembrane helix</keyword>
<keyword evidence="9" id="KW-1185">Reference proteome</keyword>
<evidence type="ECO:0000256" key="4">
    <source>
        <dbReference type="ARBA" id="ARBA00022989"/>
    </source>
</evidence>
<evidence type="ECO:0000313" key="8">
    <source>
        <dbReference type="EMBL" id="CDZ23476.1"/>
    </source>
</evidence>